<feature type="domain" description="Predicted 3'-5' exonuclease PolB-like" evidence="1">
    <location>
        <begin position="98"/>
        <end position="223"/>
    </location>
</feature>
<reference evidence="3" key="1">
    <citation type="submission" date="2020-05" db="EMBL/GenBank/DDBJ databases">
        <authorList>
            <person name="Chiriac C."/>
            <person name="Salcher M."/>
            <person name="Ghai R."/>
            <person name="Kavagutti S V."/>
        </authorList>
    </citation>
    <scope>NUCLEOTIDE SEQUENCE</scope>
</reference>
<dbReference type="Gene3D" id="3.30.420.10">
    <property type="entry name" value="Ribonuclease H-like superfamily/Ribonuclease H"/>
    <property type="match status" value="1"/>
</dbReference>
<evidence type="ECO:0000313" key="3">
    <source>
        <dbReference type="EMBL" id="CAB4193899.1"/>
    </source>
</evidence>
<accession>A0A6J5RA65</accession>
<keyword evidence="3" id="KW-0269">Exonuclease</keyword>
<dbReference type="GO" id="GO:0003676">
    <property type="term" value="F:nucleic acid binding"/>
    <property type="evidence" value="ECO:0007669"/>
    <property type="project" value="InterPro"/>
</dbReference>
<dbReference type="EMBL" id="LR797195">
    <property type="protein sequence ID" value="CAB4193899.1"/>
    <property type="molecule type" value="Genomic_DNA"/>
</dbReference>
<sequence length="244" mass="27999">MYTPVELAKVVFFDLETASEYASLDQLSSEKPKMAELWSKRCLYLRSRFEENRDMTDEQLYQAKAALTPEFARIVCATFGRLTFVGEEPSVILKSYCSEHEDEVLDGIQKVFEKFAALKFSGHNIKRFDVPMMCKRLLIHGRQLPKGLQITNLKPWEMPFIDTSELWSFGAWQEGFASLELLVTSIGLETPKGDIKGEEVSQVFWQDGDTRRIAEYCQRDVFAGIQTLLKLSGLPVVEEFETQQ</sequence>
<proteinExistence type="predicted"/>
<evidence type="ECO:0000259" key="1">
    <source>
        <dbReference type="Pfam" id="PF10108"/>
    </source>
</evidence>
<name>A0A6J5RA65_9CAUD</name>
<dbReference type="InterPro" id="IPR012337">
    <property type="entry name" value="RNaseH-like_sf"/>
</dbReference>
<protein>
    <submittedName>
        <fullName evidence="3">Predicted 3'-5' exonuclease, PolB-like</fullName>
    </submittedName>
</protein>
<dbReference type="GO" id="GO:0004527">
    <property type="term" value="F:exonuclease activity"/>
    <property type="evidence" value="ECO:0007669"/>
    <property type="project" value="UniProtKB-KW"/>
</dbReference>
<dbReference type="Pfam" id="PF10108">
    <property type="entry name" value="DNA_pol_B_exo2"/>
    <property type="match status" value="1"/>
</dbReference>
<evidence type="ECO:0000313" key="2">
    <source>
        <dbReference type="EMBL" id="CAB4175666.1"/>
    </source>
</evidence>
<organism evidence="3">
    <name type="scientific">uncultured Caudovirales phage</name>
    <dbReference type="NCBI Taxonomy" id="2100421"/>
    <lineage>
        <taxon>Viruses</taxon>
        <taxon>Duplodnaviria</taxon>
        <taxon>Heunggongvirae</taxon>
        <taxon>Uroviricota</taxon>
        <taxon>Caudoviricetes</taxon>
        <taxon>Peduoviridae</taxon>
        <taxon>Maltschvirus</taxon>
        <taxon>Maltschvirus maltsch</taxon>
    </lineage>
</organism>
<dbReference type="SUPFAM" id="SSF53098">
    <property type="entry name" value="Ribonuclease H-like"/>
    <property type="match status" value="1"/>
</dbReference>
<gene>
    <name evidence="3" type="ORF">UFOVP1247_270</name>
    <name evidence="2" type="ORF">UFOVP970_310</name>
</gene>
<dbReference type="InterPro" id="IPR019288">
    <property type="entry name" value="3'-5'_exonuclease_PolB-like"/>
</dbReference>
<dbReference type="EMBL" id="LR796916">
    <property type="protein sequence ID" value="CAB4175666.1"/>
    <property type="molecule type" value="Genomic_DNA"/>
</dbReference>
<keyword evidence="3" id="KW-0378">Hydrolase</keyword>
<dbReference type="InterPro" id="IPR036397">
    <property type="entry name" value="RNaseH_sf"/>
</dbReference>
<keyword evidence="3" id="KW-0540">Nuclease</keyword>